<reference evidence="2" key="1">
    <citation type="submission" date="2014-11" db="EMBL/GenBank/DDBJ databases">
        <authorList>
            <person name="Amaro Gonzalez C."/>
        </authorList>
    </citation>
    <scope>NUCLEOTIDE SEQUENCE</scope>
</reference>
<keyword evidence="1" id="KW-0812">Transmembrane</keyword>
<name>A0A0E9WLC2_ANGAN</name>
<dbReference type="AlphaFoldDB" id="A0A0E9WLC2"/>
<feature type="transmembrane region" description="Helical" evidence="1">
    <location>
        <begin position="20"/>
        <end position="42"/>
    </location>
</feature>
<evidence type="ECO:0000313" key="2">
    <source>
        <dbReference type="EMBL" id="JAH91152.1"/>
    </source>
</evidence>
<keyword evidence="1" id="KW-1133">Transmembrane helix</keyword>
<proteinExistence type="predicted"/>
<keyword evidence="1" id="KW-0472">Membrane</keyword>
<evidence type="ECO:0000256" key="1">
    <source>
        <dbReference type="SAM" id="Phobius"/>
    </source>
</evidence>
<dbReference type="EMBL" id="GBXM01017425">
    <property type="protein sequence ID" value="JAH91152.1"/>
    <property type="molecule type" value="Transcribed_RNA"/>
</dbReference>
<reference evidence="2" key="2">
    <citation type="journal article" date="2015" name="Fish Shellfish Immunol.">
        <title>Early steps in the European eel (Anguilla anguilla)-Vibrio vulnificus interaction in the gills: Role of the RtxA13 toxin.</title>
        <authorList>
            <person name="Callol A."/>
            <person name="Pajuelo D."/>
            <person name="Ebbesson L."/>
            <person name="Teles M."/>
            <person name="MacKenzie S."/>
            <person name="Amaro C."/>
        </authorList>
    </citation>
    <scope>NUCLEOTIDE SEQUENCE</scope>
</reference>
<protein>
    <submittedName>
        <fullName evidence="2">Uncharacterized protein</fullName>
    </submittedName>
</protein>
<organism evidence="2">
    <name type="scientific">Anguilla anguilla</name>
    <name type="common">European freshwater eel</name>
    <name type="synonym">Muraena anguilla</name>
    <dbReference type="NCBI Taxonomy" id="7936"/>
    <lineage>
        <taxon>Eukaryota</taxon>
        <taxon>Metazoa</taxon>
        <taxon>Chordata</taxon>
        <taxon>Craniata</taxon>
        <taxon>Vertebrata</taxon>
        <taxon>Euteleostomi</taxon>
        <taxon>Actinopterygii</taxon>
        <taxon>Neopterygii</taxon>
        <taxon>Teleostei</taxon>
        <taxon>Anguilliformes</taxon>
        <taxon>Anguillidae</taxon>
        <taxon>Anguilla</taxon>
    </lineage>
</organism>
<accession>A0A0E9WLC2</accession>
<sequence>MNPYELQNVILCNYCANVNYFLIRLVSSFEIQIVSITLLSMLKLWSTLCPNG</sequence>